<gene>
    <name evidence="3" type="ORF">CVV64_05605</name>
</gene>
<evidence type="ECO:0000313" key="3">
    <source>
        <dbReference type="EMBL" id="PKK91246.1"/>
    </source>
</evidence>
<dbReference type="InterPro" id="IPR036890">
    <property type="entry name" value="HATPase_C_sf"/>
</dbReference>
<dbReference type="Gene3D" id="3.30.565.10">
    <property type="entry name" value="Histidine kinase-like ATPase, C-terminal domain"/>
    <property type="match status" value="1"/>
</dbReference>
<evidence type="ECO:0000256" key="1">
    <source>
        <dbReference type="ARBA" id="ARBA00022527"/>
    </source>
</evidence>
<dbReference type="PANTHER" id="PTHR35526">
    <property type="entry name" value="ANTI-SIGMA-F FACTOR RSBW-RELATED"/>
    <property type="match status" value="1"/>
</dbReference>
<keyword evidence="1" id="KW-0418">Kinase</keyword>
<dbReference type="InterPro" id="IPR050267">
    <property type="entry name" value="Anti-sigma-factor_SerPK"/>
</dbReference>
<dbReference type="InterPro" id="IPR003594">
    <property type="entry name" value="HATPase_dom"/>
</dbReference>
<name>A0A2N1PSD8_9BACT</name>
<reference evidence="3 4" key="1">
    <citation type="journal article" date="2017" name="ISME J.">
        <title>Potential for microbial H2 and metal transformations associated with novel bacteria and archaea in deep terrestrial subsurface sediments.</title>
        <authorList>
            <person name="Hernsdorf A.W."/>
            <person name="Amano Y."/>
            <person name="Miyakawa K."/>
            <person name="Ise K."/>
            <person name="Suzuki Y."/>
            <person name="Anantharaman K."/>
            <person name="Probst A."/>
            <person name="Burstein D."/>
            <person name="Thomas B.C."/>
            <person name="Banfield J.F."/>
        </authorList>
    </citation>
    <scope>NUCLEOTIDE SEQUENCE [LARGE SCALE GENOMIC DNA]</scope>
    <source>
        <strain evidence="3">HGW-Wallbacteria-1</strain>
    </source>
</reference>
<proteinExistence type="predicted"/>
<accession>A0A2N1PSD8</accession>
<feature type="domain" description="Histidine kinase/HSP90-like ATPase" evidence="2">
    <location>
        <begin position="33"/>
        <end position="156"/>
    </location>
</feature>
<dbReference type="SUPFAM" id="SSF55874">
    <property type="entry name" value="ATPase domain of HSP90 chaperone/DNA topoisomerase II/histidine kinase"/>
    <property type="match status" value="1"/>
</dbReference>
<dbReference type="EMBL" id="PGXC01000003">
    <property type="protein sequence ID" value="PKK91246.1"/>
    <property type="molecule type" value="Genomic_DNA"/>
</dbReference>
<dbReference type="Proteomes" id="UP000233256">
    <property type="component" value="Unassembled WGS sequence"/>
</dbReference>
<sequence>MKPCERSTFNNPLDGDKTSVEENHSVFSLTLPCHPRSLREVRRLTQEIGQKTALDMKDMFQLELVMDEACMNAVDHGSSINPEMKFQVCFRIEKTRIVILVRDFGGKPFNPEYFERLAEKKTWGSGGRGIHIIKQIMDEVMFFQRPGESTLLTMVKYLSHAKTTS</sequence>
<evidence type="ECO:0000259" key="2">
    <source>
        <dbReference type="Pfam" id="PF13581"/>
    </source>
</evidence>
<dbReference type="AlphaFoldDB" id="A0A2N1PSD8"/>
<dbReference type="PANTHER" id="PTHR35526:SF3">
    <property type="entry name" value="ANTI-SIGMA-F FACTOR RSBW"/>
    <property type="match status" value="1"/>
</dbReference>
<dbReference type="Pfam" id="PF13581">
    <property type="entry name" value="HATPase_c_2"/>
    <property type="match status" value="1"/>
</dbReference>
<dbReference type="CDD" id="cd16936">
    <property type="entry name" value="HATPase_RsbW-like"/>
    <property type="match status" value="1"/>
</dbReference>
<comment type="caution">
    <text evidence="3">The sequence shown here is derived from an EMBL/GenBank/DDBJ whole genome shotgun (WGS) entry which is preliminary data.</text>
</comment>
<dbReference type="GO" id="GO:0004674">
    <property type="term" value="F:protein serine/threonine kinase activity"/>
    <property type="evidence" value="ECO:0007669"/>
    <property type="project" value="UniProtKB-KW"/>
</dbReference>
<keyword evidence="1" id="KW-0808">Transferase</keyword>
<keyword evidence="1" id="KW-0723">Serine/threonine-protein kinase</keyword>
<organism evidence="3 4">
    <name type="scientific">Candidatus Wallbacteria bacterium HGW-Wallbacteria-1</name>
    <dbReference type="NCBI Taxonomy" id="2013854"/>
    <lineage>
        <taxon>Bacteria</taxon>
        <taxon>Candidatus Walliibacteriota</taxon>
    </lineage>
</organism>
<protein>
    <recommendedName>
        <fullName evidence="2">Histidine kinase/HSP90-like ATPase domain-containing protein</fullName>
    </recommendedName>
</protein>
<evidence type="ECO:0000313" key="4">
    <source>
        <dbReference type="Proteomes" id="UP000233256"/>
    </source>
</evidence>